<dbReference type="EMBL" id="CP047289">
    <property type="protein sequence ID" value="QUS36243.1"/>
    <property type="molecule type" value="Genomic_DNA"/>
</dbReference>
<dbReference type="Proteomes" id="UP000679284">
    <property type="component" value="Chromosome"/>
</dbReference>
<sequence>MSRRTSLGLVGVLVVLAYAVPYTLLRSVSAWYGSFLFWIVLGVAVIGLNAAAMRGFGGRQDD</sequence>
<feature type="transmembrane region" description="Helical" evidence="1">
    <location>
        <begin position="29"/>
        <end position="52"/>
    </location>
</feature>
<keyword evidence="3" id="KW-1185">Reference proteome</keyword>
<accession>A0A8J8MU24</accession>
<name>A0A8J8MU24_9RHOB</name>
<dbReference type="KEGG" id="fap:GR316_08145"/>
<proteinExistence type="predicted"/>
<evidence type="ECO:0000256" key="1">
    <source>
        <dbReference type="SAM" id="Phobius"/>
    </source>
</evidence>
<gene>
    <name evidence="2" type="ORF">GR316_08145</name>
</gene>
<dbReference type="AlphaFoldDB" id="A0A8J8MU24"/>
<evidence type="ECO:0000313" key="3">
    <source>
        <dbReference type="Proteomes" id="UP000679284"/>
    </source>
</evidence>
<dbReference type="RefSeq" id="WP_211783463.1">
    <property type="nucleotide sequence ID" value="NZ_CP047289.1"/>
</dbReference>
<evidence type="ECO:0000313" key="2">
    <source>
        <dbReference type="EMBL" id="QUS36243.1"/>
    </source>
</evidence>
<keyword evidence="1" id="KW-1133">Transmembrane helix</keyword>
<reference evidence="2" key="1">
    <citation type="submission" date="2020-01" db="EMBL/GenBank/DDBJ databases">
        <authorList>
            <person name="Yang Y."/>
            <person name="Kwon Y.M."/>
        </authorList>
    </citation>
    <scope>NUCLEOTIDE SEQUENCE</scope>
    <source>
        <strain evidence="2">PG104</strain>
    </source>
</reference>
<protein>
    <submittedName>
        <fullName evidence="2">Uncharacterized protein</fullName>
    </submittedName>
</protein>
<keyword evidence="1" id="KW-0472">Membrane</keyword>
<organism evidence="2 3">
    <name type="scientific">Falsirhodobacter algicola</name>
    <dbReference type="NCBI Taxonomy" id="2692330"/>
    <lineage>
        <taxon>Bacteria</taxon>
        <taxon>Pseudomonadati</taxon>
        <taxon>Pseudomonadota</taxon>
        <taxon>Alphaproteobacteria</taxon>
        <taxon>Rhodobacterales</taxon>
        <taxon>Paracoccaceae</taxon>
        <taxon>Falsirhodobacter</taxon>
    </lineage>
</organism>
<keyword evidence="1" id="KW-0812">Transmembrane</keyword>